<comment type="caution">
    <text evidence="2">The sequence shown here is derived from an EMBL/GenBank/DDBJ whole genome shotgun (WGS) entry which is preliminary data.</text>
</comment>
<dbReference type="SUPFAM" id="SSF56112">
    <property type="entry name" value="Protein kinase-like (PK-like)"/>
    <property type="match status" value="1"/>
</dbReference>
<dbReference type="InterPro" id="IPR011009">
    <property type="entry name" value="Kinase-like_dom_sf"/>
</dbReference>
<evidence type="ECO:0000259" key="1">
    <source>
        <dbReference type="Pfam" id="PF01636"/>
    </source>
</evidence>
<evidence type="ECO:0000313" key="3">
    <source>
        <dbReference type="Proteomes" id="UP001596540"/>
    </source>
</evidence>
<sequence>MTEVPLPGGFGNTVVRVGDTVRRTPGERAGFVHELLRLLERRGWPGAPRFHGIDDEGREVLDFIAGHVAWAREQPAGLRSDACLAAVGGLLREFHDLTAGTALAGDREVVCHNDLSPKNTVYRESGAGLRPVAFIDWDLAAPGDRLHDVAHVCWQYAGLGEPGTGVAVAARRIRAVCDGYRLTDRSGLVAAILWWQDRCRRGIESAAMAGEPAMVRLRDSGAAARVRGAWEWVAAHRAALTRLLEGEELSDLA</sequence>
<gene>
    <name evidence="2" type="ORF">ACFQRF_04665</name>
</gene>
<dbReference type="Pfam" id="PF01636">
    <property type="entry name" value="APH"/>
    <property type="match status" value="1"/>
</dbReference>
<dbReference type="InterPro" id="IPR002575">
    <property type="entry name" value="Aminoglycoside_PTrfase"/>
</dbReference>
<proteinExistence type="predicted"/>
<name>A0ABW2KAJ6_9ACTN</name>
<accession>A0ABW2KAJ6</accession>
<dbReference type="EMBL" id="JBHTBH010000002">
    <property type="protein sequence ID" value="MFC7327027.1"/>
    <property type="molecule type" value="Genomic_DNA"/>
</dbReference>
<dbReference type="RefSeq" id="WP_379869150.1">
    <property type="nucleotide sequence ID" value="NZ_JBHTBH010000002.1"/>
</dbReference>
<protein>
    <submittedName>
        <fullName evidence="2">Phosphotransferase</fullName>
    </submittedName>
</protein>
<dbReference type="Gene3D" id="3.90.1200.10">
    <property type="match status" value="1"/>
</dbReference>
<evidence type="ECO:0000313" key="2">
    <source>
        <dbReference type="EMBL" id="MFC7327027.1"/>
    </source>
</evidence>
<feature type="domain" description="Aminoglycoside phosphotransferase" evidence="1">
    <location>
        <begin position="105"/>
        <end position="157"/>
    </location>
</feature>
<reference evidence="3" key="1">
    <citation type="journal article" date="2019" name="Int. J. Syst. Evol. Microbiol.">
        <title>The Global Catalogue of Microorganisms (GCM) 10K type strain sequencing project: providing services to taxonomists for standard genome sequencing and annotation.</title>
        <authorList>
            <consortium name="The Broad Institute Genomics Platform"/>
            <consortium name="The Broad Institute Genome Sequencing Center for Infectious Disease"/>
            <person name="Wu L."/>
            <person name="Ma J."/>
        </authorList>
    </citation>
    <scope>NUCLEOTIDE SEQUENCE [LARGE SCALE GENOMIC DNA]</scope>
    <source>
        <strain evidence="3">CGMCC 4.7382</strain>
    </source>
</reference>
<dbReference type="Proteomes" id="UP001596540">
    <property type="component" value="Unassembled WGS sequence"/>
</dbReference>
<organism evidence="2 3">
    <name type="scientific">Marinactinospora rubrisoli</name>
    <dbReference type="NCBI Taxonomy" id="2715399"/>
    <lineage>
        <taxon>Bacteria</taxon>
        <taxon>Bacillati</taxon>
        <taxon>Actinomycetota</taxon>
        <taxon>Actinomycetes</taxon>
        <taxon>Streptosporangiales</taxon>
        <taxon>Nocardiopsidaceae</taxon>
        <taxon>Marinactinospora</taxon>
    </lineage>
</organism>
<keyword evidence="3" id="KW-1185">Reference proteome</keyword>